<feature type="region of interest" description="Disordered" evidence="1">
    <location>
        <begin position="136"/>
        <end position="191"/>
    </location>
</feature>
<accession>A0A4Y9Z804</accession>
<dbReference type="EMBL" id="SEOQ01000071">
    <property type="protein sequence ID" value="TFY71006.1"/>
    <property type="molecule type" value="Genomic_DNA"/>
</dbReference>
<proteinExistence type="predicted"/>
<feature type="compositionally biased region" description="Basic and acidic residues" evidence="1">
    <location>
        <begin position="21"/>
        <end position="37"/>
    </location>
</feature>
<evidence type="ECO:0000256" key="1">
    <source>
        <dbReference type="SAM" id="MobiDB-lite"/>
    </source>
</evidence>
<organism evidence="2 3">
    <name type="scientific">Dentipellis fragilis</name>
    <dbReference type="NCBI Taxonomy" id="205917"/>
    <lineage>
        <taxon>Eukaryota</taxon>
        <taxon>Fungi</taxon>
        <taxon>Dikarya</taxon>
        <taxon>Basidiomycota</taxon>
        <taxon>Agaricomycotina</taxon>
        <taxon>Agaricomycetes</taxon>
        <taxon>Russulales</taxon>
        <taxon>Hericiaceae</taxon>
        <taxon>Dentipellis</taxon>
    </lineage>
</organism>
<dbReference type="AlphaFoldDB" id="A0A4Y9Z804"/>
<dbReference type="Proteomes" id="UP000298327">
    <property type="component" value="Unassembled WGS sequence"/>
</dbReference>
<feature type="region of interest" description="Disordered" evidence="1">
    <location>
        <begin position="21"/>
        <end position="69"/>
    </location>
</feature>
<gene>
    <name evidence="2" type="ORF">EVG20_g2002</name>
</gene>
<reference evidence="2 3" key="1">
    <citation type="submission" date="2019-02" db="EMBL/GenBank/DDBJ databases">
        <title>Genome sequencing of the rare red list fungi Dentipellis fragilis.</title>
        <authorList>
            <person name="Buettner E."/>
            <person name="Kellner H."/>
        </authorList>
    </citation>
    <scope>NUCLEOTIDE SEQUENCE [LARGE SCALE GENOMIC DNA]</scope>
    <source>
        <strain evidence="2 3">DSM 105465</strain>
    </source>
</reference>
<protein>
    <submittedName>
        <fullName evidence="2">Uncharacterized protein</fullName>
    </submittedName>
</protein>
<comment type="caution">
    <text evidence="2">The sequence shown here is derived from an EMBL/GenBank/DDBJ whole genome shotgun (WGS) entry which is preliminary data.</text>
</comment>
<feature type="compositionally biased region" description="Low complexity" evidence="1">
    <location>
        <begin position="164"/>
        <end position="176"/>
    </location>
</feature>
<sequence length="191" mass="19924">MVYDGFATHYVALRVEPTSLQERRGVGKRAGNNEDRRRRGTPTNPLSAAPHTTASRLITPLSPSPPAATTPLLVPSETVPLPQQGSPSMVRGPTTHVLACSRSLPAPLIPGTTTTSAPLRSLSPANAACTCVVDTSSTPHHACNPASPTRSASPKRVSSDDAPRAAAAHNVRAAPATPRAALYEPRTTSDF</sequence>
<name>A0A4Y9Z804_9AGAM</name>
<keyword evidence="3" id="KW-1185">Reference proteome</keyword>
<feature type="compositionally biased region" description="Polar residues" evidence="1">
    <location>
        <begin position="41"/>
        <end position="56"/>
    </location>
</feature>
<evidence type="ECO:0000313" key="2">
    <source>
        <dbReference type="EMBL" id="TFY71006.1"/>
    </source>
</evidence>
<evidence type="ECO:0000313" key="3">
    <source>
        <dbReference type="Proteomes" id="UP000298327"/>
    </source>
</evidence>